<protein>
    <submittedName>
        <fullName evidence="1">Uncharacterized protein</fullName>
    </submittedName>
</protein>
<name>A0AA96DTQ8_9BACT</name>
<dbReference type="AlphaFoldDB" id="A0AA96DTQ8"/>
<dbReference type="RefSeq" id="WP_187472975.1">
    <property type="nucleotide sequence ID" value="NZ_CP128652.1"/>
</dbReference>
<gene>
    <name evidence="1" type="ORF">RMP68_00185</name>
</gene>
<dbReference type="EMBL" id="CP134856">
    <property type="protein sequence ID" value="WNL34040.1"/>
    <property type="molecule type" value="Genomic_DNA"/>
</dbReference>
<evidence type="ECO:0000313" key="1">
    <source>
        <dbReference type="EMBL" id="WNL34040.1"/>
    </source>
</evidence>
<dbReference type="Proteomes" id="UP001305220">
    <property type="component" value="Chromosome"/>
</dbReference>
<reference evidence="1" key="1">
    <citation type="submission" date="2023-09" db="EMBL/GenBank/DDBJ databases">
        <title>Arcobacter tbilisiensis sp. nov. isolated from chicken meat in Tbilisi, Georgia.</title>
        <authorList>
            <person name="Matthias R."/>
            <person name="Zautner A.E."/>
        </authorList>
    </citation>
    <scope>NUCLEOTIDE SEQUENCE</scope>
    <source>
        <strain evidence="1">LEO 62</strain>
    </source>
</reference>
<sequence>MENKTKLIRIRDVLTETQRCNINSLFKRYGLKFTKKISITERCDMRKITKSCCYISLEDIDNLLRKVETKFEKTKNMNTKISITTVKVIKKDIESFLDYKNLKGNL</sequence>
<proteinExistence type="predicted"/>
<accession>A0AA96DTQ8</accession>
<organism evidence="1">
    <name type="scientific">Arcobacter cryaerophilus gv. pseudocryaerophilus</name>
    <dbReference type="NCBI Taxonomy" id="2933791"/>
    <lineage>
        <taxon>Bacteria</taxon>
        <taxon>Pseudomonadati</taxon>
        <taxon>Campylobacterota</taxon>
        <taxon>Epsilonproteobacteria</taxon>
        <taxon>Campylobacterales</taxon>
        <taxon>Arcobacteraceae</taxon>
        <taxon>Aliarcobacter</taxon>
    </lineage>
</organism>